<dbReference type="GO" id="GO:0043565">
    <property type="term" value="F:sequence-specific DNA binding"/>
    <property type="evidence" value="ECO:0007669"/>
    <property type="project" value="TreeGrafter"/>
</dbReference>
<keyword evidence="3" id="KW-0238">DNA-binding</keyword>
<proteinExistence type="inferred from homology"/>
<sequence>MNVIDCLEVFVEVGKSLSFSKAAESLASSRSAVTKKIAWLEAHFEVQLLNRNTKHVSLTESGRLLLENADTLALSLMNLKELVQGPVLTASGRIRIGTPPSFGTVHMVPAIQDFLARYPAIKVSLLIDDGRGDLIAENLDLSVRIAPRLKDSNQIAYKITLVPQVVVATRDYLARHGRPGKPQDLERHNCLVHNLKAPTGQWSFTDAQSNTHVVRVAGSFNSNLGEALMNMTKRGGGVSMHPRYMVEQDIADGALEVLLPGYEPQGLDIHAVVQTRRNQPDKVRLVVEHLRNWFKDADWKR</sequence>
<comment type="similarity">
    <text evidence="1">Belongs to the LysR transcriptional regulatory family.</text>
</comment>
<dbReference type="SUPFAM" id="SSF53850">
    <property type="entry name" value="Periplasmic binding protein-like II"/>
    <property type="match status" value="1"/>
</dbReference>
<dbReference type="InterPro" id="IPR005119">
    <property type="entry name" value="LysR_subst-bd"/>
</dbReference>
<dbReference type="SUPFAM" id="SSF46785">
    <property type="entry name" value="Winged helix' DNA-binding domain"/>
    <property type="match status" value="1"/>
</dbReference>
<dbReference type="KEGG" id="axx:ERS451415_00933"/>
<dbReference type="Pfam" id="PF03466">
    <property type="entry name" value="LysR_substrate"/>
    <property type="match status" value="1"/>
</dbReference>
<dbReference type="PATRIC" id="fig|85698.15.peg.4395"/>
<evidence type="ECO:0000256" key="4">
    <source>
        <dbReference type="ARBA" id="ARBA00023163"/>
    </source>
</evidence>
<dbReference type="Proteomes" id="UP000187251">
    <property type="component" value="Unassembled WGS sequence"/>
</dbReference>
<dbReference type="GeneID" id="75274633"/>
<dbReference type="eggNOG" id="COG0583">
    <property type="taxonomic scope" value="Bacteria"/>
</dbReference>
<accession>A0A0D6G434</accession>
<accession>A0A0M7KC80</accession>
<gene>
    <name evidence="5" type="ORF">BIZ92_13210</name>
</gene>
<dbReference type="CDD" id="cd08422">
    <property type="entry name" value="PBP2_CrgA_like"/>
    <property type="match status" value="1"/>
</dbReference>
<keyword evidence="2" id="KW-0805">Transcription regulation</keyword>
<evidence type="ECO:0000256" key="3">
    <source>
        <dbReference type="ARBA" id="ARBA00023125"/>
    </source>
</evidence>
<dbReference type="EMBL" id="MJMN01000035">
    <property type="protein sequence ID" value="OMG80833.1"/>
    <property type="molecule type" value="Genomic_DNA"/>
</dbReference>
<evidence type="ECO:0000313" key="6">
    <source>
        <dbReference type="Proteomes" id="UP000187251"/>
    </source>
</evidence>
<dbReference type="GO" id="GO:0006351">
    <property type="term" value="P:DNA-templated transcription"/>
    <property type="evidence" value="ECO:0007669"/>
    <property type="project" value="TreeGrafter"/>
</dbReference>
<organism evidence="5 6">
    <name type="scientific">Alcaligenes xylosoxydans xylosoxydans</name>
    <name type="common">Achromobacter xylosoxidans</name>
    <dbReference type="NCBI Taxonomy" id="85698"/>
    <lineage>
        <taxon>Bacteria</taxon>
        <taxon>Pseudomonadati</taxon>
        <taxon>Pseudomonadota</taxon>
        <taxon>Betaproteobacteria</taxon>
        <taxon>Burkholderiales</taxon>
        <taxon>Alcaligenaceae</taxon>
        <taxon>Achromobacter</taxon>
    </lineage>
</organism>
<keyword evidence="4" id="KW-0804">Transcription</keyword>
<dbReference type="InterPro" id="IPR058163">
    <property type="entry name" value="LysR-type_TF_proteobact-type"/>
</dbReference>
<dbReference type="InterPro" id="IPR036390">
    <property type="entry name" value="WH_DNA-bd_sf"/>
</dbReference>
<dbReference type="Gene3D" id="1.10.10.10">
    <property type="entry name" value="Winged helix-like DNA-binding domain superfamily/Winged helix DNA-binding domain"/>
    <property type="match status" value="1"/>
</dbReference>
<dbReference type="PANTHER" id="PTHR30537:SF5">
    <property type="entry name" value="HTH-TYPE TRANSCRIPTIONAL ACTIVATOR TTDR-RELATED"/>
    <property type="match status" value="1"/>
</dbReference>
<dbReference type="PROSITE" id="PS50931">
    <property type="entry name" value="HTH_LYSR"/>
    <property type="match status" value="1"/>
</dbReference>
<dbReference type="AlphaFoldDB" id="A0A0D6G434"/>
<dbReference type="GO" id="GO:0003700">
    <property type="term" value="F:DNA-binding transcription factor activity"/>
    <property type="evidence" value="ECO:0007669"/>
    <property type="project" value="InterPro"/>
</dbReference>
<dbReference type="RefSeq" id="WP_026384403.1">
    <property type="nucleotide sequence ID" value="NZ_AP028040.1"/>
</dbReference>
<dbReference type="Pfam" id="PF00126">
    <property type="entry name" value="HTH_1"/>
    <property type="match status" value="1"/>
</dbReference>
<dbReference type="Gene3D" id="3.40.190.290">
    <property type="match status" value="1"/>
</dbReference>
<evidence type="ECO:0000256" key="2">
    <source>
        <dbReference type="ARBA" id="ARBA00023015"/>
    </source>
</evidence>
<dbReference type="OrthoDB" id="9026421at2"/>
<dbReference type="InterPro" id="IPR000847">
    <property type="entry name" value="LysR_HTH_N"/>
</dbReference>
<name>A0A0D6G434_ALCXX</name>
<dbReference type="PANTHER" id="PTHR30537">
    <property type="entry name" value="HTH-TYPE TRANSCRIPTIONAL REGULATOR"/>
    <property type="match status" value="1"/>
</dbReference>
<comment type="caution">
    <text evidence="5">The sequence shown here is derived from an EMBL/GenBank/DDBJ whole genome shotgun (WGS) entry which is preliminary data.</text>
</comment>
<evidence type="ECO:0000313" key="5">
    <source>
        <dbReference type="EMBL" id="OMG80833.1"/>
    </source>
</evidence>
<evidence type="ECO:0000256" key="1">
    <source>
        <dbReference type="ARBA" id="ARBA00009437"/>
    </source>
</evidence>
<reference evidence="5 6" key="1">
    <citation type="submission" date="2016-09" db="EMBL/GenBank/DDBJ databases">
        <title>Phylogenomics of Achromobacter.</title>
        <authorList>
            <person name="Jeukens J."/>
            <person name="Freschi L."/>
            <person name="Vincent A.T."/>
            <person name="Emond-Rheault J.-G."/>
            <person name="Kukavica-Ibrulj I."/>
            <person name="Charette S.J."/>
            <person name="Levesque R.C."/>
        </authorList>
    </citation>
    <scope>NUCLEOTIDE SEQUENCE [LARGE SCALE GENOMIC DNA]</scope>
    <source>
        <strain evidence="5 6">AUS488</strain>
    </source>
</reference>
<protein>
    <submittedName>
        <fullName evidence="5">Transcriptional regulator</fullName>
    </submittedName>
</protein>
<dbReference type="InterPro" id="IPR036388">
    <property type="entry name" value="WH-like_DNA-bd_sf"/>
</dbReference>